<reference evidence="1 2" key="1">
    <citation type="submission" date="2021-04" db="EMBL/GenBank/DDBJ databases">
        <title>Mariniflexile gromovii gen. nov., sp. nov., a gliding bacterium isolated from the sea urchin Strongylocentrotus intermedius.</title>
        <authorList>
            <person name="Ko S."/>
            <person name="Le V."/>
            <person name="Ahn C.-Y."/>
            <person name="Oh H.-M."/>
        </authorList>
    </citation>
    <scope>NUCLEOTIDE SEQUENCE [LARGE SCALE GENOMIC DNA]</scope>
    <source>
        <strain evidence="1 2">KCTC 12570</strain>
    </source>
</reference>
<comment type="caution">
    <text evidence="1">The sequence shown here is derived from an EMBL/GenBank/DDBJ whole genome shotgun (WGS) entry which is preliminary data.</text>
</comment>
<evidence type="ECO:0000313" key="1">
    <source>
        <dbReference type="EMBL" id="MBP0905182.1"/>
    </source>
</evidence>
<protein>
    <submittedName>
        <fullName evidence="1">Uncharacterized protein</fullName>
    </submittedName>
</protein>
<name>A0ABS4BX67_9FLAO</name>
<dbReference type="RefSeq" id="WP_209656063.1">
    <property type="nucleotide sequence ID" value="NZ_JAGJCB010000018.1"/>
</dbReference>
<gene>
    <name evidence="1" type="ORF">J8H85_15220</name>
</gene>
<dbReference type="EMBL" id="JAGJCB010000018">
    <property type="protein sequence ID" value="MBP0905182.1"/>
    <property type="molecule type" value="Genomic_DNA"/>
</dbReference>
<evidence type="ECO:0000313" key="2">
    <source>
        <dbReference type="Proteomes" id="UP000670776"/>
    </source>
</evidence>
<proteinExistence type="predicted"/>
<sequence>MLDVSIMTSSLKNIGLISPKKENNKKEIKTNPKDENLTKKKINNTGMKRGIAVFIMRASFVITP</sequence>
<keyword evidence="2" id="KW-1185">Reference proteome</keyword>
<dbReference type="Proteomes" id="UP000670776">
    <property type="component" value="Unassembled WGS sequence"/>
</dbReference>
<organism evidence="1 2">
    <name type="scientific">Mariniflexile gromovii</name>
    <dbReference type="NCBI Taxonomy" id="362523"/>
    <lineage>
        <taxon>Bacteria</taxon>
        <taxon>Pseudomonadati</taxon>
        <taxon>Bacteroidota</taxon>
        <taxon>Flavobacteriia</taxon>
        <taxon>Flavobacteriales</taxon>
        <taxon>Flavobacteriaceae</taxon>
        <taxon>Mariniflexile</taxon>
    </lineage>
</organism>
<accession>A0ABS4BX67</accession>